<dbReference type="CDD" id="cd17482">
    <property type="entry name" value="MFS_YxiO_like"/>
    <property type="match status" value="1"/>
</dbReference>
<dbReference type="InterPro" id="IPR050495">
    <property type="entry name" value="ATG22/LtaA_families"/>
</dbReference>
<feature type="transmembrane region" description="Helical" evidence="6">
    <location>
        <begin position="153"/>
        <end position="172"/>
    </location>
</feature>
<evidence type="ECO:0000256" key="3">
    <source>
        <dbReference type="ARBA" id="ARBA00022692"/>
    </source>
</evidence>
<dbReference type="InterPro" id="IPR036259">
    <property type="entry name" value="MFS_trans_sf"/>
</dbReference>
<keyword evidence="5 6" id="KW-0472">Membrane</keyword>
<evidence type="ECO:0000256" key="2">
    <source>
        <dbReference type="ARBA" id="ARBA00022448"/>
    </source>
</evidence>
<dbReference type="EMBL" id="CP011971">
    <property type="protein sequence ID" value="AMN46323.1"/>
    <property type="molecule type" value="Genomic_DNA"/>
</dbReference>
<keyword evidence="8" id="KW-1185">Reference proteome</keyword>
<evidence type="ECO:0000256" key="5">
    <source>
        <dbReference type="ARBA" id="ARBA00023136"/>
    </source>
</evidence>
<dbReference type="AlphaFoldDB" id="A0A127F7A5"/>
<feature type="transmembrane region" description="Helical" evidence="6">
    <location>
        <begin position="112"/>
        <end position="132"/>
    </location>
</feature>
<gene>
    <name evidence="7" type="ORF">ACG33_04210</name>
</gene>
<keyword evidence="3 6" id="KW-0812">Transmembrane</keyword>
<accession>A0A127F7A5</accession>
<feature type="transmembrane region" description="Helical" evidence="6">
    <location>
        <begin position="55"/>
        <end position="76"/>
    </location>
</feature>
<reference evidence="7 8" key="1">
    <citation type="submission" date="2015-06" db="EMBL/GenBank/DDBJ databases">
        <title>A Comprehensive Approach to Explore the Metabolic and Phylogenetic Diversity of Bacterial Steroid Degradation in the Environment: Testosterone as an Example.</title>
        <authorList>
            <person name="Yang F.-C."/>
            <person name="Chen Y.-L."/>
            <person name="Yu C.-P."/>
            <person name="Tang S.-L."/>
            <person name="Wang P.-H."/>
            <person name="Ismail W."/>
            <person name="Wang C.-H."/>
            <person name="Yang C.-Y."/>
            <person name="Chiang Y.-R."/>
        </authorList>
    </citation>
    <scope>NUCLEOTIDE SEQUENCE [LARGE SCALE GENOMIC DNA]</scope>
    <source>
        <strain evidence="7 8">DSM 18526</strain>
    </source>
</reference>
<name>A0A127F7A5_STEDE</name>
<feature type="transmembrane region" description="Helical" evidence="6">
    <location>
        <begin position="243"/>
        <end position="265"/>
    </location>
</feature>
<feature type="transmembrane region" description="Helical" evidence="6">
    <location>
        <begin position="88"/>
        <end position="106"/>
    </location>
</feature>
<dbReference type="Proteomes" id="UP000070250">
    <property type="component" value="Chromosome"/>
</dbReference>
<evidence type="ECO:0000313" key="8">
    <source>
        <dbReference type="Proteomes" id="UP000070250"/>
    </source>
</evidence>
<dbReference type="Gene3D" id="1.20.1250.20">
    <property type="entry name" value="MFS general substrate transporter like domains"/>
    <property type="match status" value="1"/>
</dbReference>
<dbReference type="OrthoDB" id="9768783at2"/>
<feature type="transmembrane region" description="Helical" evidence="6">
    <location>
        <begin position="21"/>
        <end position="40"/>
    </location>
</feature>
<feature type="transmembrane region" description="Helical" evidence="6">
    <location>
        <begin position="366"/>
        <end position="385"/>
    </location>
</feature>
<evidence type="ECO:0008006" key="9">
    <source>
        <dbReference type="Google" id="ProtNLM"/>
    </source>
</evidence>
<sequence>MKVSPRLALFEKKVFAWALYDWANSAFATTVMVVFFPLYFRQTMTAGLDGATSTFWLGMVNGISSFVLAVLAPWLGALADRGNAHLRFLIAFTVIGAIPTALLAFVGPGDWIAAAVLFAIASLGFWGGLTFYDSMLVQIAPRERMDLVSGFGFAMGYLGGALLLSLNVSMYARPALFGLADAQMAIRASFITVALWWLVFAIPLFRHGPRGATRPAIGALRAAREGFVELARTFRAVRRYRPIVLFLLSYWLYIDGVNTIMKMSVDYGLALGLPPGSLIMAILMIQFIGFPATLLFGWLGQRVSPLAGIFVAIGVYGAVTFYAVSMTTAGEFYVMAAAIGCVQGAIQAMSRSYYGRLIPVERAGEFYGFYNMMGKFAAVLGPLLMGTTALLTGNSRTAILSVGVLFLGGAVMLVVTMRAAGRAPSACQAGSVKAGQRAGSTR</sequence>
<keyword evidence="2" id="KW-0813">Transport</keyword>
<feature type="transmembrane region" description="Helical" evidence="6">
    <location>
        <begin position="306"/>
        <end position="326"/>
    </location>
</feature>
<feature type="transmembrane region" description="Helical" evidence="6">
    <location>
        <begin position="184"/>
        <end position="205"/>
    </location>
</feature>
<dbReference type="RefSeq" id="WP_083536435.1">
    <property type="nucleotide sequence ID" value="NZ_CP011971.1"/>
</dbReference>
<dbReference type="SUPFAM" id="SSF103473">
    <property type="entry name" value="MFS general substrate transporter"/>
    <property type="match status" value="1"/>
</dbReference>
<feature type="transmembrane region" description="Helical" evidence="6">
    <location>
        <begin position="397"/>
        <end position="415"/>
    </location>
</feature>
<proteinExistence type="predicted"/>
<dbReference type="PANTHER" id="PTHR23519:SF1">
    <property type="entry name" value="AUTOPHAGY-RELATED PROTEIN 22"/>
    <property type="match status" value="1"/>
</dbReference>
<keyword evidence="4 6" id="KW-1133">Transmembrane helix</keyword>
<comment type="subcellular location">
    <subcellularLocation>
        <location evidence="1">Endomembrane system</location>
        <topology evidence="1">Multi-pass membrane protein</topology>
    </subcellularLocation>
</comment>
<organism evidence="7 8">
    <name type="scientific">Steroidobacter denitrificans</name>
    <dbReference type="NCBI Taxonomy" id="465721"/>
    <lineage>
        <taxon>Bacteria</taxon>
        <taxon>Pseudomonadati</taxon>
        <taxon>Pseudomonadota</taxon>
        <taxon>Gammaproteobacteria</taxon>
        <taxon>Steroidobacterales</taxon>
        <taxon>Steroidobacteraceae</taxon>
        <taxon>Steroidobacter</taxon>
    </lineage>
</organism>
<dbReference type="PANTHER" id="PTHR23519">
    <property type="entry name" value="AUTOPHAGY-RELATED PROTEIN 22"/>
    <property type="match status" value="1"/>
</dbReference>
<dbReference type="GO" id="GO:0012505">
    <property type="term" value="C:endomembrane system"/>
    <property type="evidence" value="ECO:0007669"/>
    <property type="project" value="UniProtKB-SubCell"/>
</dbReference>
<dbReference type="Pfam" id="PF11700">
    <property type="entry name" value="ATG22"/>
    <property type="match status" value="2"/>
</dbReference>
<feature type="transmembrane region" description="Helical" evidence="6">
    <location>
        <begin position="277"/>
        <end position="299"/>
    </location>
</feature>
<evidence type="ECO:0000313" key="7">
    <source>
        <dbReference type="EMBL" id="AMN46323.1"/>
    </source>
</evidence>
<evidence type="ECO:0000256" key="4">
    <source>
        <dbReference type="ARBA" id="ARBA00022989"/>
    </source>
</evidence>
<feature type="transmembrane region" description="Helical" evidence="6">
    <location>
        <begin position="332"/>
        <end position="354"/>
    </location>
</feature>
<evidence type="ECO:0000256" key="6">
    <source>
        <dbReference type="SAM" id="Phobius"/>
    </source>
</evidence>
<dbReference type="KEGG" id="sdf:ACG33_04210"/>
<protein>
    <recommendedName>
        <fullName evidence="9">MFS transporter</fullName>
    </recommendedName>
</protein>
<evidence type="ECO:0000256" key="1">
    <source>
        <dbReference type="ARBA" id="ARBA00004127"/>
    </source>
</evidence>
<dbReference type="InterPro" id="IPR024671">
    <property type="entry name" value="Atg22-like"/>
</dbReference>